<dbReference type="Pfam" id="PF12867">
    <property type="entry name" value="DinB_2"/>
    <property type="match status" value="1"/>
</dbReference>
<dbReference type="OrthoDB" id="9768004at2"/>
<reference evidence="6 7" key="1">
    <citation type="submission" date="2018-03" db="EMBL/GenBank/DDBJ databases">
        <title>Draft Genome Sequences of the Obligatory Marine Myxobacteria Enhygromyxa salina SWB007.</title>
        <authorList>
            <person name="Poehlein A."/>
            <person name="Moghaddam J.A."/>
            <person name="Harms H."/>
            <person name="Alanjari M."/>
            <person name="Koenig G.M."/>
            <person name="Daniel R."/>
            <person name="Schaeberle T.F."/>
        </authorList>
    </citation>
    <scope>NUCLEOTIDE SEQUENCE [LARGE SCALE GENOMIC DNA]</scope>
    <source>
        <strain evidence="6 7">SWB007</strain>
    </source>
</reference>
<evidence type="ECO:0000256" key="1">
    <source>
        <dbReference type="ARBA" id="ARBA00023002"/>
    </source>
</evidence>
<evidence type="ECO:0000313" key="6">
    <source>
        <dbReference type="EMBL" id="PRQ07610.1"/>
    </source>
</evidence>
<dbReference type="AlphaFoldDB" id="A0A2S9YRA5"/>
<evidence type="ECO:0000259" key="4">
    <source>
        <dbReference type="Pfam" id="PF03781"/>
    </source>
</evidence>
<dbReference type="PANTHER" id="PTHR23150">
    <property type="entry name" value="SULFATASE MODIFYING FACTOR 1, 2"/>
    <property type="match status" value="1"/>
</dbReference>
<keyword evidence="2" id="KW-0408">Iron</keyword>
<dbReference type="InterPro" id="IPR042095">
    <property type="entry name" value="SUMF_sf"/>
</dbReference>
<dbReference type="InterPro" id="IPR024775">
    <property type="entry name" value="DinB-like"/>
</dbReference>
<dbReference type="GO" id="GO:0052699">
    <property type="term" value="P:ergothioneine biosynthetic process"/>
    <property type="evidence" value="ECO:0007669"/>
    <property type="project" value="InterPro"/>
</dbReference>
<keyword evidence="1 6" id="KW-0560">Oxidoreductase</keyword>
<protein>
    <submittedName>
        <fullName evidence="6">Iron(II)-dependent oxidoreductase EgtB</fullName>
        <ecNumber evidence="6">1.8.-.-</ecNumber>
    </submittedName>
</protein>
<feature type="domain" description="DinB-like" evidence="5">
    <location>
        <begin position="16"/>
        <end position="142"/>
    </location>
</feature>
<dbReference type="InterPro" id="IPR005532">
    <property type="entry name" value="SUMF_dom"/>
</dbReference>
<dbReference type="SUPFAM" id="SSF56436">
    <property type="entry name" value="C-type lectin-like"/>
    <property type="match status" value="1"/>
</dbReference>
<evidence type="ECO:0000256" key="3">
    <source>
        <dbReference type="ARBA" id="ARBA00037882"/>
    </source>
</evidence>
<dbReference type="InterPro" id="IPR051043">
    <property type="entry name" value="Sulfatase_Mod_Factor_Kinase"/>
</dbReference>
<dbReference type="PANTHER" id="PTHR23150:SF36">
    <property type="entry name" value="HERCYNINE OXYGENASE"/>
    <property type="match status" value="1"/>
</dbReference>
<dbReference type="Gene3D" id="3.90.1580.10">
    <property type="entry name" value="paralog of FGE (formylglycine-generating enzyme)"/>
    <property type="match status" value="1"/>
</dbReference>
<feature type="domain" description="Sulfatase-modifying factor enzyme-like" evidence="4">
    <location>
        <begin position="178"/>
        <end position="429"/>
    </location>
</feature>
<accession>A0A2S9YRA5</accession>
<comment type="pathway">
    <text evidence="3">Amino-acid biosynthesis; ergothioneine biosynthesis.</text>
</comment>
<dbReference type="Proteomes" id="UP000238823">
    <property type="component" value="Unassembled WGS sequence"/>
</dbReference>
<organism evidence="6 7">
    <name type="scientific">Enhygromyxa salina</name>
    <dbReference type="NCBI Taxonomy" id="215803"/>
    <lineage>
        <taxon>Bacteria</taxon>
        <taxon>Pseudomonadati</taxon>
        <taxon>Myxococcota</taxon>
        <taxon>Polyangia</taxon>
        <taxon>Nannocystales</taxon>
        <taxon>Nannocystaceae</taxon>
        <taxon>Enhygromyxa</taxon>
    </lineage>
</organism>
<evidence type="ECO:0000313" key="7">
    <source>
        <dbReference type="Proteomes" id="UP000238823"/>
    </source>
</evidence>
<dbReference type="EC" id="1.8.-.-" evidence="6"/>
<evidence type="ECO:0000259" key="5">
    <source>
        <dbReference type="Pfam" id="PF12867"/>
    </source>
</evidence>
<name>A0A2S9YRA5_9BACT</name>
<dbReference type="NCBIfam" id="TIGR03440">
    <property type="entry name" value="egtB_TIGR03440"/>
    <property type="match status" value="1"/>
</dbReference>
<dbReference type="InterPro" id="IPR016187">
    <property type="entry name" value="CTDL_fold"/>
</dbReference>
<gene>
    <name evidence="6" type="primary">egtB_4</name>
    <name evidence="6" type="ORF">ENSA7_26000</name>
</gene>
<proteinExistence type="predicted"/>
<sequence length="433" mass="48367">MHARLDPTPLAAAYMRVRALSEALAAHLEPEDQCIQSMPDASPTKWHLAHTSWFFETFVLAGPGYARYREGWDFLFNSYYQTVGSMHARAQRGLLSRPTVAEILAYRRAVDEQVLHSLPHMSPAKRGLIELGLHHEQQHQELILTDIKHALSLNPLGPAYRKPGPLGQAIAQLPALRWVEDPGGLVELGRAGDADGFGFDNEGPRHKRWLEPFAIASRLVSCGEYLAFMADDGYTRPQLWLSEGWDAVQREQWRAPGYWRAPEQAGEPWRVFTLEGVKPLDPSAPVCHLSYFEADAFARWRDARLPSEAEWEHVAGALEVNGNLLPSSAPELADAPLHPTSSSSASADPSGLAQLFGDVWEWTASPYQPYPGYRPPEGAIGEYNGKFMCNQLVLRGGSCATPRDHLRATYRNFFHAPTRWQFSGLRLAKDLQG</sequence>
<dbReference type="EMBL" id="PVNL01000051">
    <property type="protein sequence ID" value="PRQ07610.1"/>
    <property type="molecule type" value="Genomic_DNA"/>
</dbReference>
<dbReference type="GO" id="GO:0016491">
    <property type="term" value="F:oxidoreductase activity"/>
    <property type="evidence" value="ECO:0007669"/>
    <property type="project" value="UniProtKB-KW"/>
</dbReference>
<evidence type="ECO:0000256" key="2">
    <source>
        <dbReference type="ARBA" id="ARBA00023004"/>
    </source>
</evidence>
<dbReference type="Pfam" id="PF03781">
    <property type="entry name" value="FGE-sulfatase"/>
    <property type="match status" value="1"/>
</dbReference>
<comment type="caution">
    <text evidence="6">The sequence shown here is derived from an EMBL/GenBank/DDBJ whole genome shotgun (WGS) entry which is preliminary data.</text>
</comment>
<dbReference type="InterPro" id="IPR017806">
    <property type="entry name" value="EgtB"/>
</dbReference>
<dbReference type="RefSeq" id="WP_106089621.1">
    <property type="nucleotide sequence ID" value="NZ_PVNL01000051.1"/>
</dbReference>